<feature type="signal peptide" evidence="1">
    <location>
        <begin position="1"/>
        <end position="20"/>
    </location>
</feature>
<dbReference type="EMBL" id="JABANN010001137">
    <property type="protein sequence ID" value="KAF4650975.1"/>
    <property type="molecule type" value="Genomic_DNA"/>
</dbReference>
<sequence>MASLGMRILIIIGVSVAALAGELEASGANRSNSSIMQDDVHEDFSESAAEADMNALYGWQKELAKDKNLCGACQACWLYLFGGGPICWGIMAACGGACDCCNNNFAYYNSFVPTELSQF</sequence>
<gene>
    <name evidence="3" type="ORF">FOL46_000609</name>
    <name evidence="2" type="ORF">FOZ61_000699</name>
</gene>
<evidence type="ECO:0000256" key="1">
    <source>
        <dbReference type="SAM" id="SignalP"/>
    </source>
</evidence>
<evidence type="ECO:0000313" key="4">
    <source>
        <dbReference type="Proteomes" id="UP000570595"/>
    </source>
</evidence>
<dbReference type="AlphaFoldDB" id="A0A7J6KUI0"/>
<dbReference type="EMBL" id="JABAHT010001137">
    <property type="protein sequence ID" value="KAF4650062.1"/>
    <property type="molecule type" value="Genomic_DNA"/>
</dbReference>
<feature type="chain" id="PRO_5033593897" evidence="1">
    <location>
        <begin position="21"/>
        <end position="119"/>
    </location>
</feature>
<reference evidence="4 5" key="1">
    <citation type="submission" date="2020-04" db="EMBL/GenBank/DDBJ databases">
        <title>Perkinsus olseni comparative genomics.</title>
        <authorList>
            <person name="Bogema D.R."/>
        </authorList>
    </citation>
    <scope>NUCLEOTIDE SEQUENCE [LARGE SCALE GENOMIC DNA]</scope>
    <source>
        <strain evidence="2">ATCC PRA-179</strain>
        <strain evidence="3">ATCC PRA-31</strain>
    </source>
</reference>
<name>A0A7J6KUI0_PEROL</name>
<evidence type="ECO:0000313" key="5">
    <source>
        <dbReference type="Proteomes" id="UP000572268"/>
    </source>
</evidence>
<organism evidence="3 5">
    <name type="scientific">Perkinsus olseni</name>
    <name type="common">Perkinsus atlanticus</name>
    <dbReference type="NCBI Taxonomy" id="32597"/>
    <lineage>
        <taxon>Eukaryota</taxon>
        <taxon>Sar</taxon>
        <taxon>Alveolata</taxon>
        <taxon>Perkinsozoa</taxon>
        <taxon>Perkinsea</taxon>
        <taxon>Perkinsida</taxon>
        <taxon>Perkinsidae</taxon>
        <taxon>Perkinsus</taxon>
    </lineage>
</organism>
<evidence type="ECO:0000313" key="3">
    <source>
        <dbReference type="EMBL" id="KAF4650975.1"/>
    </source>
</evidence>
<protein>
    <submittedName>
        <fullName evidence="3">Uncharacterized protein</fullName>
    </submittedName>
</protein>
<evidence type="ECO:0000313" key="2">
    <source>
        <dbReference type="EMBL" id="KAF4650062.1"/>
    </source>
</evidence>
<dbReference type="OrthoDB" id="10393479at2759"/>
<dbReference type="Proteomes" id="UP000570595">
    <property type="component" value="Unassembled WGS sequence"/>
</dbReference>
<comment type="caution">
    <text evidence="3">The sequence shown here is derived from an EMBL/GenBank/DDBJ whole genome shotgun (WGS) entry which is preliminary data.</text>
</comment>
<accession>A0A7J6KUI0</accession>
<dbReference type="Proteomes" id="UP000572268">
    <property type="component" value="Unassembled WGS sequence"/>
</dbReference>
<proteinExistence type="predicted"/>
<keyword evidence="1" id="KW-0732">Signal</keyword>